<feature type="compositionally biased region" description="Low complexity" evidence="6">
    <location>
        <begin position="27"/>
        <end position="39"/>
    </location>
</feature>
<keyword evidence="5" id="KW-0227">DNA damage</keyword>
<evidence type="ECO:0000256" key="2">
    <source>
        <dbReference type="ARBA" id="ARBA00022723"/>
    </source>
</evidence>
<sequence>MASSGAKGRKRKVEQQVVATSIDTEGEQVTVEESTTEVTAPGGKKKRTKKVTVERVLYTTELRAPKLEGPAVRLLTWNVASLRSTLKKDSQAIADLVKEEQADIVCLQETKLKDSDVEACEMILKPTLPDYHFYWNNSIARKGYSGTAIISREEPLSVSMGLDIEEHDQEGRVITAEYADFYVVNTYVPNAGEGLKRLDYRLTGWDVSFSAYLAKLGTQKPVILAGDMNCAPQPIDIHNPKRNLASAGFTPEERESFERLLLQKGFKDVFRERHPEVEAYTYWNYLAKGRGRNGWRIDFFLVQEALADRVHDTYHLPDITGSDHCPVGLVLRG</sequence>
<protein>
    <submittedName>
        <fullName evidence="8">G1865 protein</fullName>
    </submittedName>
</protein>
<keyword evidence="2 5" id="KW-0479">Metal-binding</keyword>
<organism evidence="8 9">
    <name type="scientific">Coccomyxa viridis</name>
    <dbReference type="NCBI Taxonomy" id="1274662"/>
    <lineage>
        <taxon>Eukaryota</taxon>
        <taxon>Viridiplantae</taxon>
        <taxon>Chlorophyta</taxon>
        <taxon>core chlorophytes</taxon>
        <taxon>Trebouxiophyceae</taxon>
        <taxon>Trebouxiophyceae incertae sedis</taxon>
        <taxon>Coccomyxaceae</taxon>
        <taxon>Coccomyxa</taxon>
    </lineage>
</organism>
<evidence type="ECO:0000256" key="1">
    <source>
        <dbReference type="ARBA" id="ARBA00007092"/>
    </source>
</evidence>
<dbReference type="PANTHER" id="PTHR22748">
    <property type="entry name" value="AP ENDONUCLEASE"/>
    <property type="match status" value="1"/>
</dbReference>
<evidence type="ECO:0000256" key="4">
    <source>
        <dbReference type="ARBA" id="ARBA00022842"/>
    </source>
</evidence>
<dbReference type="InterPro" id="IPR020847">
    <property type="entry name" value="AP_endonuclease_F1_BS"/>
</dbReference>
<reference evidence="8 9" key="1">
    <citation type="submission" date="2024-06" db="EMBL/GenBank/DDBJ databases">
        <authorList>
            <person name="Kraege A."/>
            <person name="Thomma B."/>
        </authorList>
    </citation>
    <scope>NUCLEOTIDE SEQUENCE [LARGE SCALE GENOMIC DNA]</scope>
</reference>
<evidence type="ECO:0000256" key="3">
    <source>
        <dbReference type="ARBA" id="ARBA00022801"/>
    </source>
</evidence>
<dbReference type="InterPro" id="IPR036691">
    <property type="entry name" value="Endo/exonu/phosph_ase_sf"/>
</dbReference>
<keyword evidence="5" id="KW-0234">DNA repair</keyword>
<dbReference type="InterPro" id="IPR005135">
    <property type="entry name" value="Endo/exonuclease/phosphatase"/>
</dbReference>
<dbReference type="PANTHER" id="PTHR22748:SF6">
    <property type="entry name" value="DNA-(APURINIC OR APYRIMIDINIC SITE) ENDONUCLEASE"/>
    <property type="match status" value="1"/>
</dbReference>
<evidence type="ECO:0000259" key="7">
    <source>
        <dbReference type="Pfam" id="PF03372"/>
    </source>
</evidence>
<feature type="domain" description="Endonuclease/exonuclease/phosphatase" evidence="7">
    <location>
        <begin position="75"/>
        <end position="324"/>
    </location>
</feature>
<evidence type="ECO:0000313" key="8">
    <source>
        <dbReference type="EMBL" id="CAL5219933.1"/>
    </source>
</evidence>
<dbReference type="NCBIfam" id="TIGR00633">
    <property type="entry name" value="xth"/>
    <property type="match status" value="1"/>
</dbReference>
<evidence type="ECO:0000256" key="5">
    <source>
        <dbReference type="RuleBase" id="RU362131"/>
    </source>
</evidence>
<feature type="region of interest" description="Disordered" evidence="6">
    <location>
        <begin position="22"/>
        <end position="45"/>
    </location>
</feature>
<dbReference type="SUPFAM" id="SSF56219">
    <property type="entry name" value="DNase I-like"/>
    <property type="match status" value="1"/>
</dbReference>
<accession>A0ABP1FIZ9</accession>
<gene>
    <name evidence="8" type="primary">g1865</name>
    <name evidence="8" type="ORF">VP750_LOCUS1592</name>
</gene>
<keyword evidence="3" id="KW-0378">Hydrolase</keyword>
<dbReference type="PROSITE" id="PS51435">
    <property type="entry name" value="AP_NUCLEASE_F1_4"/>
    <property type="match status" value="1"/>
</dbReference>
<dbReference type="CDD" id="cd09087">
    <property type="entry name" value="Ape1-like_AP-endo"/>
    <property type="match status" value="1"/>
</dbReference>
<dbReference type="EMBL" id="CAXHTA020000002">
    <property type="protein sequence ID" value="CAL5219933.1"/>
    <property type="molecule type" value="Genomic_DNA"/>
</dbReference>
<evidence type="ECO:0000313" key="9">
    <source>
        <dbReference type="Proteomes" id="UP001497392"/>
    </source>
</evidence>
<evidence type="ECO:0000256" key="6">
    <source>
        <dbReference type="SAM" id="MobiDB-lite"/>
    </source>
</evidence>
<dbReference type="NCBIfam" id="TIGR00195">
    <property type="entry name" value="exoDNase_III"/>
    <property type="match status" value="1"/>
</dbReference>
<name>A0ABP1FIZ9_9CHLO</name>
<comment type="similarity">
    <text evidence="1 5">Belongs to the DNA repair enzymes AP/ExoA family.</text>
</comment>
<keyword evidence="9" id="KW-1185">Reference proteome</keyword>
<dbReference type="PROSITE" id="PS00726">
    <property type="entry name" value="AP_NUCLEASE_F1_1"/>
    <property type="match status" value="1"/>
</dbReference>
<keyword evidence="4 5" id="KW-0460">Magnesium</keyword>
<dbReference type="Pfam" id="PF03372">
    <property type="entry name" value="Exo_endo_phos"/>
    <property type="match status" value="1"/>
</dbReference>
<comment type="caution">
    <text evidence="8">The sequence shown here is derived from an EMBL/GenBank/DDBJ whole genome shotgun (WGS) entry which is preliminary data.</text>
</comment>
<proteinExistence type="inferred from homology"/>
<comment type="cofactor">
    <cofactor evidence="5">
        <name>Mg(2+)</name>
        <dbReference type="ChEBI" id="CHEBI:18420"/>
    </cofactor>
    <cofactor evidence="5">
        <name>Mn(2+)</name>
        <dbReference type="ChEBI" id="CHEBI:29035"/>
    </cofactor>
    <text evidence="5">Probably binds two magnesium or manganese ions per subunit.</text>
</comment>
<dbReference type="Proteomes" id="UP001497392">
    <property type="component" value="Unassembled WGS sequence"/>
</dbReference>
<dbReference type="InterPro" id="IPR004808">
    <property type="entry name" value="AP_endonuc_1"/>
</dbReference>
<dbReference type="Gene3D" id="3.60.10.10">
    <property type="entry name" value="Endonuclease/exonuclease/phosphatase"/>
    <property type="match status" value="1"/>
</dbReference>